<dbReference type="InterPro" id="IPR013149">
    <property type="entry name" value="ADH-like_C"/>
</dbReference>
<dbReference type="RefSeq" id="WP_185679746.1">
    <property type="nucleotide sequence ID" value="NZ_JACLAX010000011.1"/>
</dbReference>
<dbReference type="SUPFAM" id="SSF50129">
    <property type="entry name" value="GroES-like"/>
    <property type="match status" value="1"/>
</dbReference>
<dbReference type="Pfam" id="PF08240">
    <property type="entry name" value="ADH_N"/>
    <property type="match status" value="1"/>
</dbReference>
<dbReference type="Pfam" id="PF00107">
    <property type="entry name" value="ADH_zinc_N"/>
    <property type="match status" value="1"/>
</dbReference>
<dbReference type="SMART" id="SM00829">
    <property type="entry name" value="PKS_ER"/>
    <property type="match status" value="1"/>
</dbReference>
<dbReference type="Proteomes" id="UP000551327">
    <property type="component" value="Unassembled WGS sequence"/>
</dbReference>
<dbReference type="SUPFAM" id="SSF51735">
    <property type="entry name" value="NAD(P)-binding Rossmann-fold domains"/>
    <property type="match status" value="1"/>
</dbReference>
<organism evidence="2 3">
    <name type="scientific">Novosphingobium piscinae</name>
    <dbReference type="NCBI Taxonomy" id="1507448"/>
    <lineage>
        <taxon>Bacteria</taxon>
        <taxon>Pseudomonadati</taxon>
        <taxon>Pseudomonadota</taxon>
        <taxon>Alphaproteobacteria</taxon>
        <taxon>Sphingomonadales</taxon>
        <taxon>Sphingomonadaceae</taxon>
        <taxon>Novosphingobium</taxon>
    </lineage>
</organism>
<proteinExistence type="predicted"/>
<dbReference type="InterPro" id="IPR013154">
    <property type="entry name" value="ADH-like_N"/>
</dbReference>
<evidence type="ECO:0000313" key="2">
    <source>
        <dbReference type="EMBL" id="MBC2669888.1"/>
    </source>
</evidence>
<reference evidence="2 3" key="1">
    <citation type="submission" date="2020-08" db="EMBL/GenBank/DDBJ databases">
        <title>The genome sequence of type strain Novosphingobium piscinae KCTC 42194.</title>
        <authorList>
            <person name="Liu Y."/>
        </authorList>
    </citation>
    <scope>NUCLEOTIDE SEQUENCE [LARGE SCALE GENOMIC DNA]</scope>
    <source>
        <strain evidence="2 3">KCTC 42194</strain>
    </source>
</reference>
<dbReference type="Gene3D" id="3.90.180.10">
    <property type="entry name" value="Medium-chain alcohol dehydrogenases, catalytic domain"/>
    <property type="match status" value="1"/>
</dbReference>
<evidence type="ECO:0000313" key="3">
    <source>
        <dbReference type="Proteomes" id="UP000551327"/>
    </source>
</evidence>
<dbReference type="GO" id="GO:0016491">
    <property type="term" value="F:oxidoreductase activity"/>
    <property type="evidence" value="ECO:0007669"/>
    <property type="project" value="InterPro"/>
</dbReference>
<dbReference type="InterPro" id="IPR052711">
    <property type="entry name" value="Zinc_ADH-like"/>
</dbReference>
<keyword evidence="3" id="KW-1185">Reference proteome</keyword>
<dbReference type="EMBL" id="JACLAX010000011">
    <property type="protein sequence ID" value="MBC2669888.1"/>
    <property type="molecule type" value="Genomic_DNA"/>
</dbReference>
<evidence type="ECO:0000259" key="1">
    <source>
        <dbReference type="SMART" id="SM00829"/>
    </source>
</evidence>
<gene>
    <name evidence="2" type="ORF">H7F53_12095</name>
</gene>
<feature type="domain" description="Enoyl reductase (ER)" evidence="1">
    <location>
        <begin position="11"/>
        <end position="334"/>
    </location>
</feature>
<dbReference type="AlphaFoldDB" id="A0A7X1FZK2"/>
<sequence length="337" mass="34678">MKAYQLGAQTGLASLTPTTRPDPVAGPGEAVLKVRLVSLNNRDIQVLEGRYGAKKAEDRIPLSEGVGEVVAVAPGVTAVAPGDRVIFPHFAAWTDGAFGYFAFAADYGITHDGWLAEFIRVPAAALVKVPAELSDEQVAPLSASALTAWHAVVEVGQVKPGDLVLALGTGGVAIWALKIAKAAGARVAITSSSDTKLAQARALGADITINYATHPDWEAELLRETGGAGADIVVETGGQGTLAKSIGAAAVNGRIVLIAVGAADGPLPNYGTIIGKNLTIKGIAAGSRAMLARLVRAVAAQGIVPEIDRVFPFDQAREALEYLKSGSHVGKVMIKLG</sequence>
<dbReference type="InterPro" id="IPR020843">
    <property type="entry name" value="ER"/>
</dbReference>
<dbReference type="PANTHER" id="PTHR45033:SF2">
    <property type="entry name" value="ZINC-TYPE ALCOHOL DEHYDROGENASE-LIKE PROTEIN C1773.06C"/>
    <property type="match status" value="1"/>
</dbReference>
<dbReference type="InterPro" id="IPR011032">
    <property type="entry name" value="GroES-like_sf"/>
</dbReference>
<accession>A0A7X1FZK2</accession>
<dbReference type="InterPro" id="IPR036291">
    <property type="entry name" value="NAD(P)-bd_dom_sf"/>
</dbReference>
<dbReference type="PANTHER" id="PTHR45033">
    <property type="match status" value="1"/>
</dbReference>
<comment type="caution">
    <text evidence="2">The sequence shown here is derived from an EMBL/GenBank/DDBJ whole genome shotgun (WGS) entry which is preliminary data.</text>
</comment>
<protein>
    <submittedName>
        <fullName evidence="2">NAD(P)-dependent alcohol dehydrogenase</fullName>
    </submittedName>
</protein>
<name>A0A7X1FZK2_9SPHN</name>
<dbReference type="CDD" id="cd08276">
    <property type="entry name" value="MDR7"/>
    <property type="match status" value="1"/>
</dbReference>
<dbReference type="Gene3D" id="3.40.50.720">
    <property type="entry name" value="NAD(P)-binding Rossmann-like Domain"/>
    <property type="match status" value="1"/>
</dbReference>